<dbReference type="EMBL" id="OZ021740">
    <property type="protein sequence ID" value="CAK9324788.1"/>
    <property type="molecule type" value="Genomic_DNA"/>
</dbReference>
<organism evidence="1 2">
    <name type="scientific">Citrullus colocynthis</name>
    <name type="common">colocynth</name>
    <dbReference type="NCBI Taxonomy" id="252529"/>
    <lineage>
        <taxon>Eukaryota</taxon>
        <taxon>Viridiplantae</taxon>
        <taxon>Streptophyta</taxon>
        <taxon>Embryophyta</taxon>
        <taxon>Tracheophyta</taxon>
        <taxon>Spermatophyta</taxon>
        <taxon>Magnoliopsida</taxon>
        <taxon>eudicotyledons</taxon>
        <taxon>Gunneridae</taxon>
        <taxon>Pentapetalae</taxon>
        <taxon>rosids</taxon>
        <taxon>fabids</taxon>
        <taxon>Cucurbitales</taxon>
        <taxon>Cucurbitaceae</taxon>
        <taxon>Benincaseae</taxon>
        <taxon>Citrullus</taxon>
    </lineage>
</organism>
<dbReference type="Proteomes" id="UP001642487">
    <property type="component" value="Chromosome 6"/>
</dbReference>
<evidence type="ECO:0000313" key="2">
    <source>
        <dbReference type="Proteomes" id="UP001642487"/>
    </source>
</evidence>
<sequence length="86" mass="9802">MRCGWMGEITQNNNVVGERAGILKLSLIDMEIDSPLFLPLLHGLDIFIAQGNYCLKVELSEFGILLVLVCLVYQRQVRCERPPYSF</sequence>
<gene>
    <name evidence="1" type="ORF">CITCOLO1_LOCUS17034</name>
</gene>
<accession>A0ABP0YZD9</accession>
<evidence type="ECO:0000313" key="1">
    <source>
        <dbReference type="EMBL" id="CAK9324788.1"/>
    </source>
</evidence>
<keyword evidence="2" id="KW-1185">Reference proteome</keyword>
<proteinExistence type="predicted"/>
<name>A0ABP0YZD9_9ROSI</name>
<protein>
    <submittedName>
        <fullName evidence="1">Uncharacterized protein</fullName>
    </submittedName>
</protein>
<reference evidence="1 2" key="1">
    <citation type="submission" date="2024-03" db="EMBL/GenBank/DDBJ databases">
        <authorList>
            <person name="Gkanogiannis A."/>
            <person name="Becerra Lopez-Lavalle L."/>
        </authorList>
    </citation>
    <scope>NUCLEOTIDE SEQUENCE [LARGE SCALE GENOMIC DNA]</scope>
</reference>